<dbReference type="AlphaFoldDB" id="A0A5E4X4G2"/>
<dbReference type="InterPro" id="IPR044855">
    <property type="entry name" value="CoA-Trfase_III_dom3_sf"/>
</dbReference>
<organism evidence="1 2">
    <name type="scientific">Pandoraea horticolens</name>
    <dbReference type="NCBI Taxonomy" id="2508298"/>
    <lineage>
        <taxon>Bacteria</taxon>
        <taxon>Pseudomonadati</taxon>
        <taxon>Pseudomonadota</taxon>
        <taxon>Betaproteobacteria</taxon>
        <taxon>Burkholderiales</taxon>
        <taxon>Burkholderiaceae</taxon>
        <taxon>Pandoraea</taxon>
    </lineage>
</organism>
<evidence type="ECO:0000313" key="2">
    <source>
        <dbReference type="Proteomes" id="UP000343317"/>
    </source>
</evidence>
<dbReference type="Proteomes" id="UP000343317">
    <property type="component" value="Unassembled WGS sequence"/>
</dbReference>
<dbReference type="InterPro" id="IPR003673">
    <property type="entry name" value="CoA-Trfase_fam_III"/>
</dbReference>
<protein>
    <submittedName>
        <fullName evidence="1">CoA-transferase</fullName>
    </submittedName>
</protein>
<accession>A0A5E4X4G2</accession>
<keyword evidence="2" id="KW-1185">Reference proteome</keyword>
<dbReference type="Pfam" id="PF02515">
    <property type="entry name" value="CoA_transf_3"/>
    <property type="match status" value="1"/>
</dbReference>
<dbReference type="InterPro" id="IPR023606">
    <property type="entry name" value="CoA-Trfase_III_dom_1_sf"/>
</dbReference>
<dbReference type="Gene3D" id="3.30.1540.10">
    <property type="entry name" value="formyl-coa transferase, domain 3"/>
    <property type="match status" value="1"/>
</dbReference>
<dbReference type="EMBL" id="CABPSM010000011">
    <property type="protein sequence ID" value="VVE31207.1"/>
    <property type="molecule type" value="Genomic_DNA"/>
</dbReference>
<name>A0A5E4X4G2_9BURK</name>
<dbReference type="SUPFAM" id="SSF89796">
    <property type="entry name" value="CoA-transferase family III (CaiB/BaiF)"/>
    <property type="match status" value="1"/>
</dbReference>
<evidence type="ECO:0000313" key="1">
    <source>
        <dbReference type="EMBL" id="VVE31207.1"/>
    </source>
</evidence>
<dbReference type="GO" id="GO:0016740">
    <property type="term" value="F:transferase activity"/>
    <property type="evidence" value="ECO:0007669"/>
    <property type="project" value="UniProtKB-KW"/>
</dbReference>
<proteinExistence type="predicted"/>
<gene>
    <name evidence="1" type="ORF">PHO31112_03646</name>
</gene>
<reference evidence="1 2" key="1">
    <citation type="submission" date="2019-08" db="EMBL/GenBank/DDBJ databases">
        <authorList>
            <person name="Peeters C."/>
        </authorList>
    </citation>
    <scope>NUCLEOTIDE SEQUENCE [LARGE SCALE GENOMIC DNA]</scope>
    <source>
        <strain evidence="1 2">LMG 31112</strain>
    </source>
</reference>
<sequence length="80" mass="9110">MGLDGQAHWRAICALVHRVDLLDDPRFANARERARHRAALRDVLEAVFVLEDRGVWSARQHAGCSGRETGEKSLILFIFR</sequence>
<keyword evidence="1" id="KW-0808">Transferase</keyword>